<feature type="domain" description="Nudix hydrolase" evidence="4">
    <location>
        <begin position="51"/>
        <end position="182"/>
    </location>
</feature>
<comment type="similarity">
    <text evidence="3">Belongs to the Nudix hydrolase family.</text>
</comment>
<dbReference type="SUPFAM" id="SSF55811">
    <property type="entry name" value="Nudix"/>
    <property type="match status" value="1"/>
</dbReference>
<evidence type="ECO:0000256" key="2">
    <source>
        <dbReference type="ARBA" id="ARBA00022801"/>
    </source>
</evidence>
<gene>
    <name evidence="5" type="ordered locus">BCE_4077</name>
</gene>
<protein>
    <submittedName>
        <fullName evidence="5">MutT/nudix family protein</fullName>
    </submittedName>
</protein>
<dbReference type="AlphaFoldDB" id="Q731T8"/>
<reference evidence="5 6" key="1">
    <citation type="journal article" date="2004" name="Nucleic Acids Res.">
        <title>The genome sequence of Bacillus cereus ATCC 10987 reveals metabolic adaptations and a large plasmid related to Bacillus anthracis pXO1.</title>
        <authorList>
            <person name="Rasko D.A."/>
            <person name="Ravel J."/>
            <person name="Okstad O.A."/>
            <person name="Helgason E."/>
            <person name="Cer R.Z."/>
            <person name="Jiang L."/>
            <person name="Shores K.A."/>
            <person name="Fouts D.E."/>
            <person name="Tourasse N.J."/>
            <person name="Angiuoli S.V."/>
            <person name="Kolonay J."/>
            <person name="Nelson W.C."/>
            <person name="Kolsto A.-B."/>
            <person name="Fraser C.M."/>
            <person name="Read T.D."/>
        </authorList>
    </citation>
    <scope>NUCLEOTIDE SEQUENCE [LARGE SCALE GENOMIC DNA]</scope>
    <source>
        <strain evidence="6">ATCC 10987 / NRS 248</strain>
    </source>
</reference>
<organism evidence="5 6">
    <name type="scientific">Bacillus cereus (strain ATCC 10987 / NRS 248)</name>
    <dbReference type="NCBI Taxonomy" id="222523"/>
    <lineage>
        <taxon>Bacteria</taxon>
        <taxon>Bacillati</taxon>
        <taxon>Bacillota</taxon>
        <taxon>Bacilli</taxon>
        <taxon>Bacillales</taxon>
        <taxon>Bacillaceae</taxon>
        <taxon>Bacillus</taxon>
        <taxon>Bacillus cereus group</taxon>
    </lineage>
</organism>
<dbReference type="EMBL" id="AE017194">
    <property type="protein sequence ID" value="AAS42979.1"/>
    <property type="molecule type" value="Genomic_DNA"/>
</dbReference>
<keyword evidence="2 3" id="KW-0378">Hydrolase</keyword>
<sequence length="185" mass="21617">MKKRRRKLPFFSLKLHQQKEKNFVMIRKGEERRVYILGYIEELRKVVGTRPLILVGSAIIILNDNQEVLLQYRSDTYDWGVPGGAMELGETTEETARRELFEETGLNAKIMQFIGVLSGKEVYFQYPNGDEIFNVIHLYQGHHVSGELRLDHEGLQLQYFPVDKLPNLNKTTEKILQKFLYALTE</sequence>
<evidence type="ECO:0000313" key="6">
    <source>
        <dbReference type="Proteomes" id="UP000002527"/>
    </source>
</evidence>
<dbReference type="GO" id="GO:0016787">
    <property type="term" value="F:hydrolase activity"/>
    <property type="evidence" value="ECO:0007669"/>
    <property type="project" value="UniProtKB-KW"/>
</dbReference>
<dbReference type="PANTHER" id="PTHR43046:SF2">
    <property type="entry name" value="8-OXO-DGTP DIPHOSPHATASE-RELATED"/>
    <property type="match status" value="1"/>
</dbReference>
<dbReference type="InterPro" id="IPR020084">
    <property type="entry name" value="NUDIX_hydrolase_CS"/>
</dbReference>
<name>Q731T8_BACC1</name>
<dbReference type="Proteomes" id="UP000002527">
    <property type="component" value="Chromosome"/>
</dbReference>
<evidence type="ECO:0000259" key="4">
    <source>
        <dbReference type="PROSITE" id="PS51462"/>
    </source>
</evidence>
<evidence type="ECO:0000256" key="3">
    <source>
        <dbReference type="RuleBase" id="RU003476"/>
    </source>
</evidence>
<proteinExistence type="inferred from homology"/>
<evidence type="ECO:0000256" key="1">
    <source>
        <dbReference type="ARBA" id="ARBA00001946"/>
    </source>
</evidence>
<dbReference type="PANTHER" id="PTHR43046">
    <property type="entry name" value="GDP-MANNOSE MANNOSYL HYDROLASE"/>
    <property type="match status" value="1"/>
</dbReference>
<accession>Q731T8</accession>
<dbReference type="HOGENOM" id="CLU_037162_7_0_9"/>
<dbReference type="InterPro" id="IPR020476">
    <property type="entry name" value="Nudix_hydrolase"/>
</dbReference>
<dbReference type="PROSITE" id="PS51462">
    <property type="entry name" value="NUDIX"/>
    <property type="match status" value="1"/>
</dbReference>
<dbReference type="KEGG" id="bca:BCE_4077"/>
<dbReference type="CDD" id="cd04677">
    <property type="entry name" value="NUDIX_Hydrolase"/>
    <property type="match status" value="1"/>
</dbReference>
<dbReference type="InterPro" id="IPR015797">
    <property type="entry name" value="NUDIX_hydrolase-like_dom_sf"/>
</dbReference>
<dbReference type="InterPro" id="IPR000086">
    <property type="entry name" value="NUDIX_hydrolase_dom"/>
</dbReference>
<comment type="cofactor">
    <cofactor evidence="1">
        <name>Mg(2+)</name>
        <dbReference type="ChEBI" id="CHEBI:18420"/>
    </cofactor>
</comment>
<dbReference type="Pfam" id="PF00293">
    <property type="entry name" value="NUDIX"/>
    <property type="match status" value="1"/>
</dbReference>
<dbReference type="PROSITE" id="PS00893">
    <property type="entry name" value="NUDIX_BOX"/>
    <property type="match status" value="1"/>
</dbReference>
<evidence type="ECO:0000313" key="5">
    <source>
        <dbReference type="EMBL" id="AAS42979.1"/>
    </source>
</evidence>
<dbReference type="PRINTS" id="PR00502">
    <property type="entry name" value="NUDIXFAMILY"/>
</dbReference>
<dbReference type="Gene3D" id="3.90.79.10">
    <property type="entry name" value="Nucleoside Triphosphate Pyrophosphohydrolase"/>
    <property type="match status" value="1"/>
</dbReference>